<keyword evidence="5" id="KW-0862">Zinc</keyword>
<dbReference type="GO" id="GO:0071036">
    <property type="term" value="P:nuclear polyadenylation-dependent snoRNA catabolic process"/>
    <property type="evidence" value="ECO:0007669"/>
    <property type="project" value="TreeGrafter"/>
</dbReference>
<evidence type="ECO:0000313" key="10">
    <source>
        <dbReference type="EMBL" id="SCU92530.1"/>
    </source>
</evidence>
<dbReference type="InterPro" id="IPR051644">
    <property type="entry name" value="TRAMP_AT-DNA-binding"/>
</dbReference>
<feature type="domain" description="CCHC-type" evidence="9">
    <location>
        <begin position="169"/>
        <end position="182"/>
    </location>
</feature>
<evidence type="ECO:0000313" key="11">
    <source>
        <dbReference type="Proteomes" id="UP000191024"/>
    </source>
</evidence>
<dbReference type="GO" id="GO:0043633">
    <property type="term" value="P:polyadenylation-dependent RNA catabolic process"/>
    <property type="evidence" value="ECO:0007669"/>
    <property type="project" value="InterPro"/>
</dbReference>
<dbReference type="GO" id="GO:0071037">
    <property type="term" value="P:nuclear polyadenylation-dependent snRNA catabolic process"/>
    <property type="evidence" value="ECO:0007669"/>
    <property type="project" value="TreeGrafter"/>
</dbReference>
<dbReference type="PANTHER" id="PTHR46543:SF1">
    <property type="entry name" value="ZINC FINGER CCHC DOMAIN-CONTAINING PROTEIN 7"/>
    <property type="match status" value="1"/>
</dbReference>
<keyword evidence="11" id="KW-1185">Reference proteome</keyword>
<keyword evidence="3" id="KW-0677">Repeat</keyword>
<dbReference type="InterPro" id="IPR049024">
    <property type="entry name" value="AIR2-like_ZnK4"/>
</dbReference>
<feature type="compositionally biased region" description="Basic and acidic residues" evidence="8">
    <location>
        <begin position="314"/>
        <end position="330"/>
    </location>
</feature>
<dbReference type="Proteomes" id="UP000191024">
    <property type="component" value="Chromosome E"/>
</dbReference>
<dbReference type="InterPro" id="IPR036875">
    <property type="entry name" value="Znf_CCHC_sf"/>
</dbReference>
<evidence type="ECO:0000256" key="3">
    <source>
        <dbReference type="ARBA" id="ARBA00022737"/>
    </source>
</evidence>
<feature type="compositionally biased region" description="Polar residues" evidence="8">
    <location>
        <begin position="339"/>
        <end position="348"/>
    </location>
</feature>
<comment type="subcellular location">
    <subcellularLocation>
        <location evidence="1">Nucleus</location>
    </subcellularLocation>
</comment>
<dbReference type="InterPro" id="IPR016713">
    <property type="entry name" value="Air1/2_Saccharomycetales"/>
</dbReference>
<dbReference type="PROSITE" id="PS50158">
    <property type="entry name" value="ZF_CCHC"/>
    <property type="match status" value="3"/>
</dbReference>
<name>A0A1G4JPN7_9SACH</name>
<dbReference type="GO" id="GO:0071038">
    <property type="term" value="P:TRAMP-dependent tRNA surveillance pathway"/>
    <property type="evidence" value="ECO:0007669"/>
    <property type="project" value="TreeGrafter"/>
</dbReference>
<accession>A0A1G4JPN7</accession>
<evidence type="ECO:0000256" key="6">
    <source>
        <dbReference type="ARBA" id="ARBA00023242"/>
    </source>
</evidence>
<protein>
    <submittedName>
        <fullName evidence="10">LAMI_0E10902g1_1</fullName>
    </submittedName>
</protein>
<organism evidence="10 11">
    <name type="scientific">Lachancea mirantina</name>
    <dbReference type="NCBI Taxonomy" id="1230905"/>
    <lineage>
        <taxon>Eukaryota</taxon>
        <taxon>Fungi</taxon>
        <taxon>Dikarya</taxon>
        <taxon>Ascomycota</taxon>
        <taxon>Saccharomycotina</taxon>
        <taxon>Saccharomycetes</taxon>
        <taxon>Saccharomycetales</taxon>
        <taxon>Saccharomycetaceae</taxon>
        <taxon>Lachancea</taxon>
    </lineage>
</organism>
<reference evidence="10 11" key="1">
    <citation type="submission" date="2016-03" db="EMBL/GenBank/DDBJ databases">
        <authorList>
            <person name="Devillers H."/>
        </authorList>
    </citation>
    <scope>NUCLEOTIDE SEQUENCE [LARGE SCALE GENOMIC DNA]</scope>
    <source>
        <strain evidence="10">CBS 11717</strain>
    </source>
</reference>
<dbReference type="STRING" id="1230905.A0A1G4JPN7"/>
<dbReference type="PIRSF" id="PIRSF018162">
    <property type="entry name" value="PolyA_pol_Air1/2"/>
    <property type="match status" value="1"/>
</dbReference>
<feature type="domain" description="CCHC-type" evidence="9">
    <location>
        <begin position="70"/>
        <end position="85"/>
    </location>
</feature>
<dbReference type="Gene3D" id="4.10.60.10">
    <property type="entry name" value="Zinc finger, CCHC-type"/>
    <property type="match status" value="2"/>
</dbReference>
<dbReference type="OrthoDB" id="7608935at2759"/>
<dbReference type="SUPFAM" id="SSF57756">
    <property type="entry name" value="Retrovirus zinc finger-like domains"/>
    <property type="match status" value="2"/>
</dbReference>
<dbReference type="PANTHER" id="PTHR46543">
    <property type="entry name" value="ZINC FINGER CCHC DOMAIN-CONTAINING PROTEIN 7"/>
    <property type="match status" value="1"/>
</dbReference>
<feature type="domain" description="CCHC-type" evidence="9">
    <location>
        <begin position="108"/>
        <end position="123"/>
    </location>
</feature>
<dbReference type="SMART" id="SM00343">
    <property type="entry name" value="ZnF_C2HC"/>
    <property type="match status" value="5"/>
</dbReference>
<sequence length="348" mass="40378">MSSMLSEVESMDSLPFVRDVTPSFESNDRIMAPSIEEVDSNPEELRNIRGKGRYFGLEDPEDAINDAEPKCINCSQRGHFKRNCPHVICTYCGSMDDHYSQHCPKAIKCANCNEEGHYRSQCPHKWKRVYCSFCNSKKHARDRCPSIWRSYYLLDSSKKRILPIHRIFCYNCGMKGHLGDDCLERRSSRVPNEDGSAFSGDNLPKGVKNDYFKCLAKNKRERGRFPSIYGSDDDEDSFQVNDYEFDDASYDREPVLQANGRKKRKREESGTDRGSQRYNKSMSTFYPPPYQRSGRVPEPSSKGTVLPPKKRRNKDFIDYDRGNDTGNFKKNDHRRRQSSKSWSSGRRR</sequence>
<evidence type="ECO:0000256" key="8">
    <source>
        <dbReference type="SAM" id="MobiDB-lite"/>
    </source>
</evidence>
<dbReference type="EMBL" id="LT598465">
    <property type="protein sequence ID" value="SCU92530.1"/>
    <property type="molecule type" value="Genomic_DNA"/>
</dbReference>
<proteinExistence type="predicted"/>
<feature type="region of interest" description="Disordered" evidence="8">
    <location>
        <begin position="249"/>
        <end position="348"/>
    </location>
</feature>
<keyword evidence="2" id="KW-0479">Metal-binding</keyword>
<dbReference type="AlphaFoldDB" id="A0A1G4JPN7"/>
<feature type="compositionally biased region" description="Basic and acidic residues" evidence="8">
    <location>
        <begin position="266"/>
        <end position="275"/>
    </location>
</feature>
<evidence type="ECO:0000256" key="1">
    <source>
        <dbReference type="ARBA" id="ARBA00004123"/>
    </source>
</evidence>
<evidence type="ECO:0000256" key="7">
    <source>
        <dbReference type="PROSITE-ProRule" id="PRU00047"/>
    </source>
</evidence>
<dbReference type="Pfam" id="PF00098">
    <property type="entry name" value="zf-CCHC"/>
    <property type="match status" value="2"/>
</dbReference>
<dbReference type="Pfam" id="PF21759">
    <property type="entry name" value="AIR2-like_ZnK4"/>
    <property type="match status" value="1"/>
</dbReference>
<dbReference type="InterPro" id="IPR001878">
    <property type="entry name" value="Znf_CCHC"/>
</dbReference>
<evidence type="ECO:0000259" key="9">
    <source>
        <dbReference type="PROSITE" id="PS50158"/>
    </source>
</evidence>
<dbReference type="GO" id="GO:0071031">
    <property type="term" value="P:nuclear mRNA surveillance of mRNA 3'-end processing"/>
    <property type="evidence" value="ECO:0007669"/>
    <property type="project" value="TreeGrafter"/>
</dbReference>
<evidence type="ECO:0000256" key="5">
    <source>
        <dbReference type="ARBA" id="ARBA00022833"/>
    </source>
</evidence>
<dbReference type="GO" id="GO:0031499">
    <property type="term" value="C:TRAMP complex"/>
    <property type="evidence" value="ECO:0007669"/>
    <property type="project" value="TreeGrafter"/>
</dbReference>
<dbReference type="GO" id="GO:0071035">
    <property type="term" value="P:nuclear polyadenylation-dependent rRNA catabolic process"/>
    <property type="evidence" value="ECO:0007669"/>
    <property type="project" value="TreeGrafter"/>
</dbReference>
<keyword evidence="6" id="KW-0539">Nucleus</keyword>
<evidence type="ECO:0000256" key="4">
    <source>
        <dbReference type="ARBA" id="ARBA00022771"/>
    </source>
</evidence>
<dbReference type="GO" id="GO:0008270">
    <property type="term" value="F:zinc ion binding"/>
    <property type="evidence" value="ECO:0007669"/>
    <property type="project" value="UniProtKB-KW"/>
</dbReference>
<dbReference type="GO" id="GO:0071039">
    <property type="term" value="P:nuclear polyadenylation-dependent CUT catabolic process"/>
    <property type="evidence" value="ECO:0007669"/>
    <property type="project" value="TreeGrafter"/>
</dbReference>
<gene>
    <name evidence="10" type="ORF">LAMI_0E10902G</name>
</gene>
<evidence type="ECO:0000256" key="2">
    <source>
        <dbReference type="ARBA" id="ARBA00022723"/>
    </source>
</evidence>
<keyword evidence="4 7" id="KW-0863">Zinc-finger</keyword>
<dbReference type="GO" id="GO:0003723">
    <property type="term" value="F:RNA binding"/>
    <property type="evidence" value="ECO:0007669"/>
    <property type="project" value="TreeGrafter"/>
</dbReference>